<proteinExistence type="predicted"/>
<dbReference type="InterPro" id="IPR027417">
    <property type="entry name" value="P-loop_NTPase"/>
</dbReference>
<dbReference type="GO" id="GO:0005886">
    <property type="term" value="C:plasma membrane"/>
    <property type="evidence" value="ECO:0007669"/>
    <property type="project" value="TreeGrafter"/>
</dbReference>
<dbReference type="InterPro" id="IPR015854">
    <property type="entry name" value="ABC_transpr_LolD-like"/>
</dbReference>
<dbReference type="EMBL" id="CP012621">
    <property type="protein sequence ID" value="ATG72975.1"/>
    <property type="molecule type" value="Genomic_DNA"/>
</dbReference>
<dbReference type="RefSeq" id="WP_094039296.1">
    <property type="nucleotide sequence ID" value="NZ_CP012621.1"/>
</dbReference>
<dbReference type="PROSITE" id="PS50893">
    <property type="entry name" value="ABC_TRANSPORTER_2"/>
    <property type="match status" value="1"/>
</dbReference>
<protein>
    <submittedName>
        <fullName evidence="3">Phosphonate ABC transporter ATP-binding protein</fullName>
    </submittedName>
</protein>
<reference evidence="4" key="1">
    <citation type="submission" date="2015-09" db="EMBL/GenBank/DDBJ databases">
        <authorList>
            <person name="Shao Z."/>
            <person name="Wang L."/>
        </authorList>
    </citation>
    <scope>NUCLEOTIDE SEQUENCE [LARGE SCALE GENOMIC DNA]</scope>
    <source>
        <strain evidence="4">F13-1</strain>
    </source>
</reference>
<keyword evidence="4" id="KW-1185">Reference proteome</keyword>
<dbReference type="PANTHER" id="PTHR24220">
    <property type="entry name" value="IMPORT ATP-BINDING PROTEIN"/>
    <property type="match status" value="1"/>
</dbReference>
<accession>A0A231MZW1</accession>
<evidence type="ECO:0000256" key="1">
    <source>
        <dbReference type="ARBA" id="ARBA00022741"/>
    </source>
</evidence>
<dbReference type="SMART" id="SM00382">
    <property type="entry name" value="AAA"/>
    <property type="match status" value="1"/>
</dbReference>
<evidence type="ECO:0000313" key="4">
    <source>
        <dbReference type="Proteomes" id="UP000217763"/>
    </source>
</evidence>
<dbReference type="SUPFAM" id="SSF52540">
    <property type="entry name" value="P-loop containing nucleoside triphosphate hydrolases"/>
    <property type="match status" value="1"/>
</dbReference>
<keyword evidence="2 3" id="KW-0067">ATP-binding</keyword>
<dbReference type="InterPro" id="IPR003593">
    <property type="entry name" value="AAA+_ATPase"/>
</dbReference>
<name>A0A231MZW1_9GAMM</name>
<dbReference type="KEGG" id="zdf:AN401_03140"/>
<dbReference type="Pfam" id="PF00005">
    <property type="entry name" value="ABC_tran"/>
    <property type="match status" value="2"/>
</dbReference>
<dbReference type="OrthoDB" id="9802264at2"/>
<sequence>MDKGASLFRFHQDTLGYAGTPVLRELSLEVREGDKIALLGESGTGKSTLLRRLRELRPHEVAWCPQQPGLVPMLSAFHNIYMGRLERHPFWYNLANLVRPLARPRAEITELASQLGLAGQLWTAAERLSGGQQGRVGLGRALYQQKPIFIGDEPVSALDERQADELLRLVCARHRTVVLALHNVEQALTHCTRIVGLRQGRVVLDAASQALTPDQLRTLYRSR</sequence>
<dbReference type="Gene3D" id="3.40.50.300">
    <property type="entry name" value="P-loop containing nucleotide triphosphate hydrolases"/>
    <property type="match status" value="1"/>
</dbReference>
<dbReference type="Proteomes" id="UP000217763">
    <property type="component" value="Chromosome"/>
</dbReference>
<evidence type="ECO:0000313" key="3">
    <source>
        <dbReference type="EMBL" id="ATG72975.1"/>
    </source>
</evidence>
<dbReference type="GO" id="GO:0022857">
    <property type="term" value="F:transmembrane transporter activity"/>
    <property type="evidence" value="ECO:0007669"/>
    <property type="project" value="TreeGrafter"/>
</dbReference>
<dbReference type="InterPro" id="IPR003439">
    <property type="entry name" value="ABC_transporter-like_ATP-bd"/>
</dbReference>
<evidence type="ECO:0000256" key="2">
    <source>
        <dbReference type="ARBA" id="ARBA00022840"/>
    </source>
</evidence>
<keyword evidence="1" id="KW-0547">Nucleotide-binding</keyword>
<dbReference type="GO" id="GO:0005524">
    <property type="term" value="F:ATP binding"/>
    <property type="evidence" value="ECO:0007669"/>
    <property type="project" value="UniProtKB-KW"/>
</dbReference>
<organism evidence="3 4">
    <name type="scientific">Zobellella denitrificans</name>
    <dbReference type="NCBI Taxonomy" id="347534"/>
    <lineage>
        <taxon>Bacteria</taxon>
        <taxon>Pseudomonadati</taxon>
        <taxon>Pseudomonadota</taxon>
        <taxon>Gammaproteobacteria</taxon>
        <taxon>Aeromonadales</taxon>
        <taxon>Aeromonadaceae</taxon>
        <taxon>Zobellella</taxon>
    </lineage>
</organism>
<gene>
    <name evidence="3" type="ORF">AN401_03140</name>
</gene>
<dbReference type="GO" id="GO:0016887">
    <property type="term" value="F:ATP hydrolysis activity"/>
    <property type="evidence" value="ECO:0007669"/>
    <property type="project" value="InterPro"/>
</dbReference>
<dbReference type="AlphaFoldDB" id="A0A231MZW1"/>